<accession>A0A832AWU7</accession>
<feature type="transmembrane region" description="Helical" evidence="1">
    <location>
        <begin position="55"/>
        <end position="87"/>
    </location>
</feature>
<proteinExistence type="predicted"/>
<keyword evidence="1" id="KW-0812">Transmembrane</keyword>
<gene>
    <name evidence="2" type="ORF">ENX80_00715</name>
</gene>
<evidence type="ECO:0000256" key="1">
    <source>
        <dbReference type="SAM" id="Phobius"/>
    </source>
</evidence>
<reference evidence="2" key="1">
    <citation type="journal article" date="2020" name="mSystems">
        <title>Genome- and Community-Level Interaction Insights into Carbon Utilization and Element Cycling Functions of Hydrothermarchaeota in Hydrothermal Sediment.</title>
        <authorList>
            <person name="Zhou Z."/>
            <person name="Liu Y."/>
            <person name="Xu W."/>
            <person name="Pan J."/>
            <person name="Luo Z.H."/>
            <person name="Li M."/>
        </authorList>
    </citation>
    <scope>NUCLEOTIDE SEQUENCE [LARGE SCALE GENOMIC DNA]</scope>
    <source>
        <strain evidence="2">SpSt-972</strain>
    </source>
</reference>
<feature type="transmembrane region" description="Helical" evidence="1">
    <location>
        <begin position="25"/>
        <end position="43"/>
    </location>
</feature>
<keyword evidence="1" id="KW-0472">Membrane</keyword>
<feature type="transmembrane region" description="Helical" evidence="1">
    <location>
        <begin position="117"/>
        <end position="136"/>
    </location>
</feature>
<sequence length="148" mass="16974">MKYLIFALILLIATAFSVFSSYMFFIPYEAFSFVIIAIIAIANNTYPNSNSPSKFYFAAFLAGFLLDCMQETVFFYNALVFVVIVFLNDLSKNIFGSKFIFALLLLIGIYDNLILKVPFFVSLLNVLLLYFFYSIVQSLLKINYAKKD</sequence>
<organism evidence="2">
    <name type="scientific">Desulfurella acetivorans</name>
    <dbReference type="NCBI Taxonomy" id="33002"/>
    <lineage>
        <taxon>Bacteria</taxon>
        <taxon>Pseudomonadati</taxon>
        <taxon>Campylobacterota</taxon>
        <taxon>Desulfurellia</taxon>
        <taxon>Desulfurellales</taxon>
        <taxon>Desulfurellaceae</taxon>
        <taxon>Desulfurella</taxon>
    </lineage>
</organism>
<feature type="transmembrane region" description="Helical" evidence="1">
    <location>
        <begin position="93"/>
        <end position="110"/>
    </location>
</feature>
<name>A0A832AWU7_DESAE</name>
<evidence type="ECO:0000313" key="2">
    <source>
        <dbReference type="EMBL" id="HGA37327.1"/>
    </source>
</evidence>
<comment type="caution">
    <text evidence="2">The sequence shown here is derived from an EMBL/GenBank/DDBJ whole genome shotgun (WGS) entry which is preliminary data.</text>
</comment>
<protein>
    <recommendedName>
        <fullName evidence="3">Rod shape-determining protein MreD</fullName>
    </recommendedName>
</protein>
<dbReference type="AlphaFoldDB" id="A0A832AWU7"/>
<keyword evidence="1" id="KW-1133">Transmembrane helix</keyword>
<dbReference type="EMBL" id="DTPL01000043">
    <property type="protein sequence ID" value="HGA37327.1"/>
    <property type="molecule type" value="Genomic_DNA"/>
</dbReference>
<evidence type="ECO:0008006" key="3">
    <source>
        <dbReference type="Google" id="ProtNLM"/>
    </source>
</evidence>